<accession>A0ABT9BMC8</accession>
<proteinExistence type="predicted"/>
<protein>
    <recommendedName>
        <fullName evidence="4">SH3 domain-containing protein</fullName>
    </recommendedName>
</protein>
<evidence type="ECO:0000313" key="2">
    <source>
        <dbReference type="EMBL" id="MDO7877811.1"/>
    </source>
</evidence>
<reference evidence="2" key="1">
    <citation type="submission" date="2023-07" db="EMBL/GenBank/DDBJ databases">
        <authorList>
            <person name="Kim M.K."/>
        </authorList>
    </citation>
    <scope>NUCLEOTIDE SEQUENCE</scope>
    <source>
        <strain evidence="2">ASUV-10-1</strain>
    </source>
</reference>
<feature type="chain" id="PRO_5046116547" description="SH3 domain-containing protein" evidence="1">
    <location>
        <begin position="19"/>
        <end position="331"/>
    </location>
</feature>
<comment type="caution">
    <text evidence="2">The sequence shown here is derived from an EMBL/GenBank/DDBJ whole genome shotgun (WGS) entry which is preliminary data.</text>
</comment>
<dbReference type="Proteomes" id="UP001176429">
    <property type="component" value="Unassembled WGS sequence"/>
</dbReference>
<evidence type="ECO:0000313" key="3">
    <source>
        <dbReference type="Proteomes" id="UP001176429"/>
    </source>
</evidence>
<keyword evidence="3" id="KW-1185">Reference proteome</keyword>
<dbReference type="EMBL" id="JAUQSY010000027">
    <property type="protein sequence ID" value="MDO7877811.1"/>
    <property type="molecule type" value="Genomic_DNA"/>
</dbReference>
<feature type="signal peptide" evidence="1">
    <location>
        <begin position="1"/>
        <end position="18"/>
    </location>
</feature>
<evidence type="ECO:0000256" key="1">
    <source>
        <dbReference type="SAM" id="SignalP"/>
    </source>
</evidence>
<keyword evidence="1" id="KW-0732">Signal</keyword>
<name>A0ABT9BMC8_9BACT</name>
<evidence type="ECO:0008006" key="4">
    <source>
        <dbReference type="Google" id="ProtNLM"/>
    </source>
</evidence>
<sequence>MKLTVLPFLLLLALATRAQVGIGTAAPDPTAALDIAGSGKGLLIPRLDSAQRVRIAAPPTGLMVFQTDGRRGFWYAVDGAWLYIPDKTRSGDNLGNHTATRNLNLADKLLVGGTGTSSGSNGLRVNAAGQVGIGTLAPLDMLHVESVLGTRVQVVSTTPYFAGYVSKSSLHEYFAGVSGNGNDYIIYDNNTASERLRILGTTGNAGFQTEHPHSTLHVNGSFAVGLAMGLVGSPAGTRLGNSPSGYVGLSPEPNADYYLLPAATSCPGRLYYIRNNSPTNAAYLSTVQGYIYEGGSVPNTAGAFVLAASGLTKTITAISDGQNWTVIKNGN</sequence>
<gene>
    <name evidence="2" type="ORF">Q5H93_23950</name>
</gene>
<dbReference type="RefSeq" id="WP_305009270.1">
    <property type="nucleotide sequence ID" value="NZ_JAUQSY010000027.1"/>
</dbReference>
<organism evidence="2 3">
    <name type="scientific">Hymenobacter aranciens</name>
    <dbReference type="NCBI Taxonomy" id="3063996"/>
    <lineage>
        <taxon>Bacteria</taxon>
        <taxon>Pseudomonadati</taxon>
        <taxon>Bacteroidota</taxon>
        <taxon>Cytophagia</taxon>
        <taxon>Cytophagales</taxon>
        <taxon>Hymenobacteraceae</taxon>
        <taxon>Hymenobacter</taxon>
    </lineage>
</organism>